<keyword evidence="9" id="KW-1185">Reference proteome</keyword>
<dbReference type="InterPro" id="IPR050930">
    <property type="entry name" value="MFS_Vesicular_Transporter"/>
</dbReference>
<dbReference type="RefSeq" id="WP_179236367.1">
    <property type="nucleotide sequence ID" value="NZ_JACBNQ010000001.1"/>
</dbReference>
<evidence type="ECO:0000313" key="9">
    <source>
        <dbReference type="Proteomes" id="UP000611629"/>
    </source>
</evidence>
<dbReference type="PANTHER" id="PTHR23506:SF23">
    <property type="entry name" value="GH10249P"/>
    <property type="match status" value="1"/>
</dbReference>
<feature type="transmembrane region" description="Helical" evidence="6">
    <location>
        <begin position="275"/>
        <end position="295"/>
    </location>
</feature>
<keyword evidence="2" id="KW-0813">Transport</keyword>
<evidence type="ECO:0000313" key="8">
    <source>
        <dbReference type="EMBL" id="NYB72685.1"/>
    </source>
</evidence>
<accession>A0A974GV37</accession>
<evidence type="ECO:0000256" key="6">
    <source>
        <dbReference type="SAM" id="Phobius"/>
    </source>
</evidence>
<feature type="transmembrane region" description="Helical" evidence="6">
    <location>
        <begin position="154"/>
        <end position="178"/>
    </location>
</feature>
<feature type="domain" description="Major facilitator superfamily (MFS) profile" evidence="7">
    <location>
        <begin position="1"/>
        <end position="388"/>
    </location>
</feature>
<dbReference type="AlphaFoldDB" id="A0A974GV37"/>
<evidence type="ECO:0000256" key="2">
    <source>
        <dbReference type="ARBA" id="ARBA00022448"/>
    </source>
</evidence>
<gene>
    <name evidence="8" type="ORF">HZF24_00870</name>
</gene>
<evidence type="ECO:0000259" key="7">
    <source>
        <dbReference type="PROSITE" id="PS50850"/>
    </source>
</evidence>
<evidence type="ECO:0000256" key="5">
    <source>
        <dbReference type="ARBA" id="ARBA00023136"/>
    </source>
</evidence>
<dbReference type="SUPFAM" id="SSF103473">
    <property type="entry name" value="MFS general substrate transporter"/>
    <property type="match status" value="1"/>
</dbReference>
<proteinExistence type="predicted"/>
<evidence type="ECO:0000256" key="4">
    <source>
        <dbReference type="ARBA" id="ARBA00022989"/>
    </source>
</evidence>
<feature type="transmembrane region" description="Helical" evidence="6">
    <location>
        <begin position="247"/>
        <end position="268"/>
    </location>
</feature>
<protein>
    <submittedName>
        <fullName evidence="8">MFS transporter</fullName>
    </submittedName>
</protein>
<keyword evidence="4 6" id="KW-1133">Transmembrane helix</keyword>
<dbReference type="Gene3D" id="1.20.1250.20">
    <property type="entry name" value="MFS general substrate transporter like domains"/>
    <property type="match status" value="1"/>
</dbReference>
<dbReference type="GO" id="GO:0005886">
    <property type="term" value="C:plasma membrane"/>
    <property type="evidence" value="ECO:0007669"/>
    <property type="project" value="UniProtKB-SubCell"/>
</dbReference>
<dbReference type="EMBL" id="JACBNQ010000001">
    <property type="protein sequence ID" value="NYB72685.1"/>
    <property type="molecule type" value="Genomic_DNA"/>
</dbReference>
<name>A0A974GV37_SEDHY</name>
<dbReference type="GO" id="GO:0022857">
    <property type="term" value="F:transmembrane transporter activity"/>
    <property type="evidence" value="ECO:0007669"/>
    <property type="project" value="InterPro"/>
</dbReference>
<keyword evidence="5 6" id="KW-0472">Membrane</keyword>
<feature type="transmembrane region" description="Helical" evidence="6">
    <location>
        <begin position="301"/>
        <end position="318"/>
    </location>
</feature>
<dbReference type="InterPro" id="IPR020846">
    <property type="entry name" value="MFS_dom"/>
</dbReference>
<dbReference type="InterPro" id="IPR011701">
    <property type="entry name" value="MFS"/>
</dbReference>
<dbReference type="PROSITE" id="PS50850">
    <property type="entry name" value="MFS"/>
    <property type="match status" value="1"/>
</dbReference>
<feature type="transmembrane region" description="Helical" evidence="6">
    <location>
        <begin position="100"/>
        <end position="118"/>
    </location>
</feature>
<feature type="transmembrane region" description="Helical" evidence="6">
    <location>
        <begin position="209"/>
        <end position="227"/>
    </location>
</feature>
<comment type="subcellular location">
    <subcellularLocation>
        <location evidence="1">Cell membrane</location>
        <topology evidence="1">Multi-pass membrane protein</topology>
    </subcellularLocation>
</comment>
<feature type="transmembrane region" description="Helical" evidence="6">
    <location>
        <begin position="130"/>
        <end position="148"/>
    </location>
</feature>
<evidence type="ECO:0000256" key="3">
    <source>
        <dbReference type="ARBA" id="ARBA00022692"/>
    </source>
</evidence>
<feature type="transmembrane region" description="Helical" evidence="6">
    <location>
        <begin position="364"/>
        <end position="384"/>
    </location>
</feature>
<dbReference type="PANTHER" id="PTHR23506">
    <property type="entry name" value="GH10249P"/>
    <property type="match status" value="1"/>
</dbReference>
<dbReference type="Pfam" id="PF07690">
    <property type="entry name" value="MFS_1"/>
    <property type="match status" value="1"/>
</dbReference>
<comment type="caution">
    <text evidence="8">The sequence shown here is derived from an EMBL/GenBank/DDBJ whole genome shotgun (WGS) entry which is preliminary data.</text>
</comment>
<organism evidence="8 9">
    <name type="scientific">Sedimentibacter hydroxybenzoicus DSM 7310</name>
    <dbReference type="NCBI Taxonomy" id="1123245"/>
    <lineage>
        <taxon>Bacteria</taxon>
        <taxon>Bacillati</taxon>
        <taxon>Bacillota</taxon>
        <taxon>Tissierellia</taxon>
        <taxon>Sedimentibacter</taxon>
    </lineage>
</organism>
<dbReference type="Proteomes" id="UP000611629">
    <property type="component" value="Unassembled WGS sequence"/>
</dbReference>
<feature type="transmembrane region" description="Helical" evidence="6">
    <location>
        <begin position="39"/>
        <end position="59"/>
    </location>
</feature>
<keyword evidence="3 6" id="KW-0812">Transmembrane</keyword>
<reference evidence="8" key="1">
    <citation type="submission" date="2020-07" db="EMBL/GenBank/DDBJ databases">
        <title>Genomic analysis of a strain of Sedimentibacter Hydroxybenzoicus DSM7310.</title>
        <authorList>
            <person name="Ma S."/>
        </authorList>
    </citation>
    <scope>NUCLEOTIDE SEQUENCE</scope>
    <source>
        <strain evidence="8">DSM 7310</strain>
    </source>
</reference>
<feature type="transmembrane region" description="Helical" evidence="6">
    <location>
        <begin position="338"/>
        <end position="358"/>
    </location>
</feature>
<sequence>MKKASIGRLYLCFGLFALCSSMGHPVTPTMFIEKGFADYVFGLSFAAMSLCYFFGSLIWGTVGDNYGHIKVMAFTGPVYGVTQLIFGMTDTVFMTIAARLVGGFFSAGIYVCSLAYLVNVTDQDNRGRHISYYVALTSVLAAFGYFVGGVVGNFSIRVVFVLQASLIFLYGVLTYLLIEEVKSDDRFTAGMSLNPFKSYSNLIGEMPKILITFLIAVFLTSFASTAYDNAFNYYLKDALNLSSSYNGIIKAIIGIVTLIVNFTVNIYIEKHFNPRMSMIIVLLLCGISSLSVTFIPYLYPFFIANIIFFMFNAIYLPIQQDIVTRGQNSKTSGIISGIFNSVRAGGMIFGSLFSGFIYELGSTLPFLATAVVFFISAFISIINLKQEKSGVNYGITN</sequence>
<feature type="transmembrane region" description="Helical" evidence="6">
    <location>
        <begin position="71"/>
        <end position="88"/>
    </location>
</feature>
<evidence type="ECO:0000256" key="1">
    <source>
        <dbReference type="ARBA" id="ARBA00004651"/>
    </source>
</evidence>
<dbReference type="InterPro" id="IPR036259">
    <property type="entry name" value="MFS_trans_sf"/>
</dbReference>